<dbReference type="PROSITE" id="PS00631">
    <property type="entry name" value="CYTOSOL_AP"/>
    <property type="match status" value="1"/>
</dbReference>
<dbReference type="eggNOG" id="COG0260">
    <property type="taxonomic scope" value="Bacteria"/>
</dbReference>
<evidence type="ECO:0000256" key="4">
    <source>
        <dbReference type="ARBA" id="ARBA00022801"/>
    </source>
</evidence>
<comment type="similarity">
    <text evidence="1">Belongs to the peptidase M17 family.</text>
</comment>
<proteinExistence type="inferred from homology"/>
<dbReference type="SUPFAM" id="SSF53187">
    <property type="entry name" value="Zn-dependent exopeptidases"/>
    <property type="match status" value="1"/>
</dbReference>
<keyword evidence="2 7" id="KW-0031">Aminopeptidase</keyword>
<dbReference type="PRINTS" id="PR00481">
    <property type="entry name" value="LAMNOPPTDASE"/>
</dbReference>
<keyword evidence="4" id="KW-0378">Hydrolase</keyword>
<dbReference type="EMBL" id="CP002568">
    <property type="protein sequence ID" value="ADZ72077.1"/>
    <property type="molecule type" value="Genomic_DNA"/>
</dbReference>
<keyword evidence="8" id="KW-1185">Reference proteome</keyword>
<dbReference type="InterPro" id="IPR011356">
    <property type="entry name" value="Leucine_aapep/pepB"/>
</dbReference>
<dbReference type="Gene3D" id="3.40.220.10">
    <property type="entry name" value="Leucine Aminopeptidase, subunit E, domain 1"/>
    <property type="match status" value="1"/>
</dbReference>
<dbReference type="InterPro" id="IPR043472">
    <property type="entry name" value="Macro_dom-like"/>
</dbReference>
<dbReference type="GO" id="GO:0070006">
    <property type="term" value="F:metalloaminopeptidase activity"/>
    <property type="evidence" value="ECO:0007669"/>
    <property type="project" value="InterPro"/>
</dbReference>
<dbReference type="PANTHER" id="PTHR11963">
    <property type="entry name" value="LEUCINE AMINOPEPTIDASE-RELATED"/>
    <property type="match status" value="1"/>
</dbReference>
<dbReference type="HOGENOM" id="CLU_013734_2_1_5"/>
<dbReference type="Pfam" id="PF21337">
    <property type="entry name" value="Peptidase_M17_N_1"/>
    <property type="match status" value="1"/>
</dbReference>
<dbReference type="CDD" id="cd00433">
    <property type="entry name" value="Peptidase_M17"/>
    <property type="match status" value="1"/>
</dbReference>
<evidence type="ECO:0000256" key="3">
    <source>
        <dbReference type="ARBA" id="ARBA00022670"/>
    </source>
</evidence>
<evidence type="ECO:0000256" key="1">
    <source>
        <dbReference type="ARBA" id="ARBA00009528"/>
    </source>
</evidence>
<evidence type="ECO:0000259" key="6">
    <source>
        <dbReference type="PROSITE" id="PS00631"/>
    </source>
</evidence>
<dbReference type="RefSeq" id="WP_013654386.1">
    <property type="nucleotide sequence ID" value="NC_015259.1"/>
</dbReference>
<evidence type="ECO:0000256" key="5">
    <source>
        <dbReference type="ARBA" id="ARBA00023211"/>
    </source>
</evidence>
<keyword evidence="5" id="KW-0464">Manganese</keyword>
<dbReference type="PANTHER" id="PTHR11963:SF20">
    <property type="entry name" value="PEPTIDASE B"/>
    <property type="match status" value="1"/>
</dbReference>
<name>F2J2Q3_POLGS</name>
<dbReference type="Gene3D" id="3.40.630.10">
    <property type="entry name" value="Zn peptidases"/>
    <property type="match status" value="1"/>
</dbReference>
<dbReference type="AlphaFoldDB" id="F2J2Q3"/>
<dbReference type="KEGG" id="pgv:SL003B_3656"/>
<dbReference type="InterPro" id="IPR000819">
    <property type="entry name" value="Peptidase_M17_C"/>
</dbReference>
<dbReference type="Pfam" id="PF00883">
    <property type="entry name" value="Peptidase_M17"/>
    <property type="match status" value="1"/>
</dbReference>
<protein>
    <submittedName>
        <fullName evidence="7">Peptidase M17, leucyl aminopeptidase-like protein</fullName>
    </submittedName>
</protein>
<feature type="domain" description="Cytosol aminopeptidase" evidence="6">
    <location>
        <begin position="320"/>
        <end position="327"/>
    </location>
</feature>
<evidence type="ECO:0000313" key="7">
    <source>
        <dbReference type="EMBL" id="ADZ72077.1"/>
    </source>
</evidence>
<reference evidence="7 8" key="1">
    <citation type="journal article" date="2011" name="J. Bacteriol.">
        <title>Complete genome sequence of Polymorphum gilvum SL003B-26A1T, a crude oil-degrading bacterium from oil-polluted saline soil.</title>
        <authorList>
            <person name="Li S.G."/>
            <person name="Tang Y.Q."/>
            <person name="Nie Y."/>
            <person name="Cai M."/>
            <person name="Wu X.L."/>
        </authorList>
    </citation>
    <scope>NUCLEOTIDE SEQUENCE [LARGE SCALE GENOMIC DNA]</scope>
    <source>
        <strain evidence="8">LMG 25793 / CGMCC 1.9160 / SL003B-26A1</strain>
    </source>
</reference>
<dbReference type="GO" id="GO:0006508">
    <property type="term" value="P:proteolysis"/>
    <property type="evidence" value="ECO:0007669"/>
    <property type="project" value="UniProtKB-KW"/>
</dbReference>
<sequence length="477" mass="50002">MSDSLLALADAVSPVSIHAVCTRTLADRLSQLGQGAADWATLQGYKAAAGTVLVLPGDAERPQAVLFGVPETGQGTGQETGQGTGLGDTFAAGALVAALPAGDYCLAEGFPDPERAALGFALSSYRFTRYRSAEARPLPRLVIADGDMLARLRRIGAGVALARDLINTPSNDMGPAELAEAAVGLFARHGGTAEVIVGDDLLKQGFPMIHAVGRASNRAPRLIDCRWGEAAHPKVTLVGKGVVFDTGGLDIKPSSSMLLMKKDMGGAANVLGLAAMIMDAGLPIRLRVLIPAVENAISGSAFRPGDILPSRKGLSVEIGNTDAEGRLVLADALALADEEEPDLIVDMATLTGAARVALGPDLPPVYTDDEDLALALAAKAEAENDPLWRLPLWQPYMKYLDSKIADINHVNTSGAGYAGSITAALFLSRFVEKAKAWAHFDIFAWTPIERPGKPTGGEAQGIRALFALLQERYPGIK</sequence>
<dbReference type="GO" id="GO:0005737">
    <property type="term" value="C:cytoplasm"/>
    <property type="evidence" value="ECO:0007669"/>
    <property type="project" value="InterPro"/>
</dbReference>
<dbReference type="STRING" id="991905.SL003B_3656"/>
<evidence type="ECO:0000313" key="8">
    <source>
        <dbReference type="Proteomes" id="UP000008130"/>
    </source>
</evidence>
<dbReference type="PATRIC" id="fig|991905.3.peg.3773"/>
<keyword evidence="3" id="KW-0645">Protease</keyword>
<gene>
    <name evidence="7" type="ordered locus">SL003B_3656</name>
</gene>
<dbReference type="GO" id="GO:0030145">
    <property type="term" value="F:manganese ion binding"/>
    <property type="evidence" value="ECO:0007669"/>
    <property type="project" value="InterPro"/>
</dbReference>
<evidence type="ECO:0000256" key="2">
    <source>
        <dbReference type="ARBA" id="ARBA00022438"/>
    </source>
</evidence>
<dbReference type="Proteomes" id="UP000008130">
    <property type="component" value="Chromosome"/>
</dbReference>
<dbReference type="InterPro" id="IPR048816">
    <property type="entry name" value="Peptidase_M17_N_1"/>
</dbReference>
<organism evidence="7 8">
    <name type="scientific">Polymorphum gilvum (strain LMG 25793 / CGMCC 1.9160 / SL003B-26A1)</name>
    <dbReference type="NCBI Taxonomy" id="991905"/>
    <lineage>
        <taxon>Bacteria</taxon>
        <taxon>Pseudomonadati</taxon>
        <taxon>Pseudomonadota</taxon>
        <taxon>Alphaproteobacteria</taxon>
        <taxon>Rhodobacterales</taxon>
        <taxon>Paracoccaceae</taxon>
        <taxon>Polymorphum</taxon>
    </lineage>
</organism>
<accession>F2J2Q3</accession>